<dbReference type="CTD" id="20229549"/>
<evidence type="ECO:0008006" key="3">
    <source>
        <dbReference type="Google" id="ProtNLM"/>
    </source>
</evidence>
<dbReference type="Gene3D" id="2.60.120.620">
    <property type="entry name" value="q2cbj1_9rhob like domain"/>
    <property type="match status" value="1"/>
</dbReference>
<evidence type="ECO:0000313" key="2">
    <source>
        <dbReference type="Proteomes" id="UP000030746"/>
    </source>
</evidence>
<dbReference type="OMA" id="FPGTHED"/>
<dbReference type="PANTHER" id="PTHR31630:SF6">
    <property type="entry name" value="PHYTANOYL-COA DIOXYGENASE-RELATED"/>
    <property type="match status" value="1"/>
</dbReference>
<feature type="non-terminal residue" evidence="1">
    <location>
        <position position="1"/>
    </location>
</feature>
<accession>V4BRI3</accession>
<gene>
    <name evidence="1" type="ORF">LOTGIDRAFT_101295</name>
</gene>
<evidence type="ECO:0000313" key="1">
    <source>
        <dbReference type="EMBL" id="ESO91489.1"/>
    </source>
</evidence>
<organism evidence="1 2">
    <name type="scientific">Lottia gigantea</name>
    <name type="common">Giant owl limpet</name>
    <dbReference type="NCBI Taxonomy" id="225164"/>
    <lineage>
        <taxon>Eukaryota</taxon>
        <taxon>Metazoa</taxon>
        <taxon>Spiralia</taxon>
        <taxon>Lophotrochozoa</taxon>
        <taxon>Mollusca</taxon>
        <taxon>Gastropoda</taxon>
        <taxon>Patellogastropoda</taxon>
        <taxon>Lottioidea</taxon>
        <taxon>Lottiidae</taxon>
        <taxon>Lottia</taxon>
    </lineage>
</organism>
<protein>
    <recommendedName>
        <fullName evidence="3">Phytanoyl-CoA dioxygenase</fullName>
    </recommendedName>
</protein>
<dbReference type="EMBL" id="KB202283">
    <property type="protein sequence ID" value="ESO91489.1"/>
    <property type="molecule type" value="Genomic_DNA"/>
</dbReference>
<dbReference type="SUPFAM" id="SSF51197">
    <property type="entry name" value="Clavaminate synthase-like"/>
    <property type="match status" value="1"/>
</dbReference>
<keyword evidence="2" id="KW-1185">Reference proteome</keyword>
<dbReference type="GeneID" id="20229549"/>
<dbReference type="RefSeq" id="XP_009058177.1">
    <property type="nucleotide sequence ID" value="XM_009059929.1"/>
</dbReference>
<dbReference type="Proteomes" id="UP000030746">
    <property type="component" value="Unassembled WGS sequence"/>
</dbReference>
<proteinExistence type="predicted"/>
<dbReference type="HOGENOM" id="CLU_049199_1_0_1"/>
<dbReference type="InterPro" id="IPR008775">
    <property type="entry name" value="Phytyl_CoA_dOase-like"/>
</dbReference>
<dbReference type="KEGG" id="lgi:LOTGIDRAFT_101295"/>
<feature type="non-terminal residue" evidence="1">
    <location>
        <position position="191"/>
    </location>
</feature>
<sequence length="191" mass="22267">EVFKEVWQTDKLLTSIDGVAISPPPELGGFSFAVADSHWFHVDQGATRQGRHAYQGALYLEETTETDYVFRVLEGSHKWHKKFYETFPEVARKASKYDFYKLTPEQFQWYQDRGCVQRRIPVPKGGMVLWDSRTIHDNNRPEFGRANSDRWRFVVFSCMTPAVWAKPADISAKQKAYKEMLMTAHWPSQNV</sequence>
<reference evidence="1 2" key="1">
    <citation type="journal article" date="2013" name="Nature">
        <title>Insights into bilaterian evolution from three spiralian genomes.</title>
        <authorList>
            <person name="Simakov O."/>
            <person name="Marletaz F."/>
            <person name="Cho S.J."/>
            <person name="Edsinger-Gonzales E."/>
            <person name="Havlak P."/>
            <person name="Hellsten U."/>
            <person name="Kuo D.H."/>
            <person name="Larsson T."/>
            <person name="Lv J."/>
            <person name="Arendt D."/>
            <person name="Savage R."/>
            <person name="Osoegawa K."/>
            <person name="de Jong P."/>
            <person name="Grimwood J."/>
            <person name="Chapman J.A."/>
            <person name="Shapiro H."/>
            <person name="Aerts A."/>
            <person name="Otillar R.P."/>
            <person name="Terry A.Y."/>
            <person name="Boore J.L."/>
            <person name="Grigoriev I.V."/>
            <person name="Lindberg D.R."/>
            <person name="Seaver E.C."/>
            <person name="Weisblat D.A."/>
            <person name="Putnam N.H."/>
            <person name="Rokhsar D.S."/>
        </authorList>
    </citation>
    <scope>NUCLEOTIDE SEQUENCE [LARGE SCALE GENOMIC DNA]</scope>
</reference>
<dbReference type="PANTHER" id="PTHR31630">
    <property type="entry name" value="PHYTANOYL-COA DIOXYGENASE-RELATED-RELATED"/>
    <property type="match status" value="1"/>
</dbReference>
<dbReference type="AlphaFoldDB" id="V4BRI3"/>
<dbReference type="Pfam" id="PF05721">
    <property type="entry name" value="PhyH"/>
    <property type="match status" value="1"/>
</dbReference>
<name>V4BRI3_LOTGI</name>
<dbReference type="OrthoDB" id="445007at2759"/>